<evidence type="ECO:0000256" key="4">
    <source>
        <dbReference type="ARBA" id="ARBA00022825"/>
    </source>
</evidence>
<dbReference type="SUPFAM" id="SSF52743">
    <property type="entry name" value="Subtilisin-like"/>
    <property type="match status" value="1"/>
</dbReference>
<dbReference type="PRINTS" id="PR00723">
    <property type="entry name" value="SUBTILISIN"/>
</dbReference>
<evidence type="ECO:0000256" key="7">
    <source>
        <dbReference type="SAM" id="MobiDB-lite"/>
    </source>
</evidence>
<sequence length="874" mass="90407">MSRRRSTAISTALALTAASLALTVGPAAADADPAPADRLGSHDRALLAQYERQYEQGQRARSGLAAPGFATLIVAVAEGRTAEAEAALAELGVEALRTEESVGYLKANVPFDLVERVAALDPVVAVDLDELLEVEDARADGGAEGAHGPKPGAELPAAPSAATPDSNPYMPTRETGSTDFKGDHPTFDGRGVTIGVMDTGVDPTHPALARTTTGEDKLRDTVTGSDPNNFIDLLFDDSWFSMTRTYAGPVFTDPLGNTWTAPDSPDLRVASRSMNWPGGGTRKVGVLYRNSDEGIWVDTDGDLDFTDEELMRPFGEDRQIGYIGTDDPTTERNERVPFTVQIRPADKMPGRQGPGINVNVITEAHGTHVAGITAAHGMYGGAMDGQAPGARLVSMRACHSFGCSSAALTDGMIDLASKYGVDVINMSIGSSPELNDGQSARALVYNRLIDSTGVQLFISAGNSGAGTNTVGDPTGADKVVSVGAAVSSDTWWANYGSRTKDARAMFPFSSRGPREDGGFKPDVTAPGAAVSTTPDWIAPASVAETGYRLPAGYSMMNGTSMSSPQAAGAGALLLSAARQTGVSATPAELRAAIYATARWNGRADAVAQGRGQFDVPKAWSVLGKGKAGTADAVTVSAPVCTPLSGKLVTPHRGSGLFNSCAPGAGGQAVGEERTYELTVTRTTGSDLPVAYEVGLKGGEGTFSVPSSVVLAKGVPATVKVTAKPGVQGVHSAVLTLDDPATRAVERHAMLAVEAAVPLAVGGTPLTVTGVTHRNGTVHYTVAVPAGAQALTVSLDGLAEGSQTRWWAFRPTGVSGESSAAGTIYCYAGYLDGNGCDPGTRTYAQPAAGVWELVVESRRTSPLWANPYALHASVS</sequence>
<keyword evidence="11" id="KW-1185">Reference proteome</keyword>
<dbReference type="PROSITE" id="PS00138">
    <property type="entry name" value="SUBTILASE_SER"/>
    <property type="match status" value="1"/>
</dbReference>
<dbReference type="InterPro" id="IPR023827">
    <property type="entry name" value="Peptidase_S8_Asp-AS"/>
</dbReference>
<dbReference type="PANTHER" id="PTHR43806:SF11">
    <property type="entry name" value="CEREVISIN-RELATED"/>
    <property type="match status" value="1"/>
</dbReference>
<feature type="active site" description="Charge relay system" evidence="5">
    <location>
        <position position="198"/>
    </location>
</feature>
<feature type="active site" description="Charge relay system" evidence="5">
    <location>
        <position position="365"/>
    </location>
</feature>
<dbReference type="PANTHER" id="PTHR43806">
    <property type="entry name" value="PEPTIDASE S8"/>
    <property type="match status" value="1"/>
</dbReference>
<evidence type="ECO:0000256" key="5">
    <source>
        <dbReference type="PROSITE-ProRule" id="PRU01240"/>
    </source>
</evidence>
<evidence type="ECO:0000256" key="2">
    <source>
        <dbReference type="ARBA" id="ARBA00022670"/>
    </source>
</evidence>
<dbReference type="EMBL" id="BNDW01000004">
    <property type="protein sequence ID" value="GHI19248.1"/>
    <property type="molecule type" value="Genomic_DNA"/>
</dbReference>
<dbReference type="Gene3D" id="3.40.50.200">
    <property type="entry name" value="Peptidase S8/S53 domain"/>
    <property type="match status" value="2"/>
</dbReference>
<evidence type="ECO:0000313" key="11">
    <source>
        <dbReference type="Proteomes" id="UP001052739"/>
    </source>
</evidence>
<evidence type="ECO:0000259" key="9">
    <source>
        <dbReference type="Pfam" id="PF00082"/>
    </source>
</evidence>
<evidence type="ECO:0000313" key="10">
    <source>
        <dbReference type="EMBL" id="GHI19248.1"/>
    </source>
</evidence>
<feature type="region of interest" description="Disordered" evidence="7">
    <location>
        <begin position="140"/>
        <end position="186"/>
    </location>
</feature>
<evidence type="ECO:0000256" key="3">
    <source>
        <dbReference type="ARBA" id="ARBA00022801"/>
    </source>
</evidence>
<comment type="similarity">
    <text evidence="1 5 6">Belongs to the peptidase S8 family.</text>
</comment>
<dbReference type="InterPro" id="IPR050131">
    <property type="entry name" value="Peptidase_S8_subtilisin-like"/>
</dbReference>
<keyword evidence="8" id="KW-0732">Signal</keyword>
<dbReference type="InterPro" id="IPR036852">
    <property type="entry name" value="Peptidase_S8/S53_dom_sf"/>
</dbReference>
<comment type="caution">
    <text evidence="10">The sequence shown here is derived from an EMBL/GenBank/DDBJ whole genome shotgun (WGS) entry which is preliminary data.</text>
</comment>
<dbReference type="PROSITE" id="PS51892">
    <property type="entry name" value="SUBTILASE"/>
    <property type="match status" value="1"/>
</dbReference>
<keyword evidence="4 5" id="KW-0720">Serine protease</keyword>
<feature type="domain" description="Peptidase S8/S53" evidence="9">
    <location>
        <begin position="189"/>
        <end position="598"/>
    </location>
</feature>
<dbReference type="InterPro" id="IPR015500">
    <property type="entry name" value="Peptidase_S8_subtilisin-rel"/>
</dbReference>
<dbReference type="Proteomes" id="UP001052739">
    <property type="component" value="Unassembled WGS sequence"/>
</dbReference>
<organism evidence="10 11">
    <name type="scientific">Streptomyces hydrogenans</name>
    <dbReference type="NCBI Taxonomy" id="1873719"/>
    <lineage>
        <taxon>Bacteria</taxon>
        <taxon>Bacillati</taxon>
        <taxon>Actinomycetota</taxon>
        <taxon>Actinomycetes</taxon>
        <taxon>Kitasatosporales</taxon>
        <taxon>Streptomycetaceae</taxon>
        <taxon>Streptomyces</taxon>
    </lineage>
</organism>
<keyword evidence="2 5" id="KW-0645">Protease</keyword>
<dbReference type="GO" id="GO:0006508">
    <property type="term" value="P:proteolysis"/>
    <property type="evidence" value="ECO:0007669"/>
    <property type="project" value="UniProtKB-KW"/>
</dbReference>
<dbReference type="GO" id="GO:0008233">
    <property type="term" value="F:peptidase activity"/>
    <property type="evidence" value="ECO:0007669"/>
    <property type="project" value="UniProtKB-KW"/>
</dbReference>
<dbReference type="RefSeq" id="WP_190225145.1">
    <property type="nucleotide sequence ID" value="NZ_BNBS01000089.1"/>
</dbReference>
<evidence type="ECO:0000256" key="6">
    <source>
        <dbReference type="RuleBase" id="RU003355"/>
    </source>
</evidence>
<evidence type="ECO:0000256" key="1">
    <source>
        <dbReference type="ARBA" id="ARBA00011073"/>
    </source>
</evidence>
<accession>A0ABQ3P2M6</accession>
<protein>
    <submittedName>
        <fullName evidence="10">Serine protease</fullName>
    </submittedName>
</protein>
<keyword evidence="3 5" id="KW-0378">Hydrolase</keyword>
<dbReference type="InterPro" id="IPR023828">
    <property type="entry name" value="Peptidase_S8_Ser-AS"/>
</dbReference>
<evidence type="ECO:0000256" key="8">
    <source>
        <dbReference type="SAM" id="SignalP"/>
    </source>
</evidence>
<feature type="active site" description="Charge relay system" evidence="5">
    <location>
        <position position="560"/>
    </location>
</feature>
<gene>
    <name evidence="10" type="ORF">Shyd_06190</name>
</gene>
<reference evidence="10" key="1">
    <citation type="submission" date="2024-05" db="EMBL/GenBank/DDBJ databases">
        <title>Whole genome shotgun sequence of Streptomyces hydrogenans NBRC 13475.</title>
        <authorList>
            <person name="Komaki H."/>
            <person name="Tamura T."/>
        </authorList>
    </citation>
    <scope>NUCLEOTIDE SEQUENCE</scope>
    <source>
        <strain evidence="10">NBRC 13475</strain>
    </source>
</reference>
<feature type="chain" id="PRO_5047365189" evidence="8">
    <location>
        <begin position="30"/>
        <end position="874"/>
    </location>
</feature>
<dbReference type="InterPro" id="IPR000209">
    <property type="entry name" value="Peptidase_S8/S53_dom"/>
</dbReference>
<name>A0ABQ3P2M6_9ACTN</name>
<dbReference type="Pfam" id="PF00082">
    <property type="entry name" value="Peptidase_S8"/>
    <property type="match status" value="1"/>
</dbReference>
<proteinExistence type="inferred from homology"/>
<feature type="signal peptide" evidence="8">
    <location>
        <begin position="1"/>
        <end position="29"/>
    </location>
</feature>
<dbReference type="PROSITE" id="PS00136">
    <property type="entry name" value="SUBTILASE_ASP"/>
    <property type="match status" value="1"/>
</dbReference>